<dbReference type="PROSITE" id="PS50893">
    <property type="entry name" value="ABC_TRANSPORTER_2"/>
    <property type="match status" value="1"/>
</dbReference>
<feature type="transmembrane region" description="Helical" evidence="8">
    <location>
        <begin position="62"/>
        <end position="86"/>
    </location>
</feature>
<evidence type="ECO:0000256" key="5">
    <source>
        <dbReference type="ARBA" id="ARBA00022840"/>
    </source>
</evidence>
<reference evidence="11 12" key="1">
    <citation type="journal article" date="2009" name="Int. J. Syst. Evol. Microbiol.">
        <title>Paenibacillus contaminans sp. nov., isolated from a contaminated laboratory plate.</title>
        <authorList>
            <person name="Chou J.H."/>
            <person name="Lee J.H."/>
            <person name="Lin M.C."/>
            <person name="Chang P.S."/>
            <person name="Arun A.B."/>
            <person name="Young C.C."/>
            <person name="Chen W.M."/>
        </authorList>
    </citation>
    <scope>NUCLEOTIDE SEQUENCE [LARGE SCALE GENOMIC DNA]</scope>
    <source>
        <strain evidence="11 12">CKOBP-6</strain>
    </source>
</reference>
<keyword evidence="5" id="KW-0067">ATP-binding</keyword>
<dbReference type="InterPro" id="IPR011527">
    <property type="entry name" value="ABC1_TM_dom"/>
</dbReference>
<dbReference type="AlphaFoldDB" id="A0A329MT27"/>
<feature type="transmembrane region" description="Helical" evidence="8">
    <location>
        <begin position="246"/>
        <end position="272"/>
    </location>
</feature>
<evidence type="ECO:0000256" key="4">
    <source>
        <dbReference type="ARBA" id="ARBA00022741"/>
    </source>
</evidence>
<evidence type="ECO:0000256" key="8">
    <source>
        <dbReference type="SAM" id="Phobius"/>
    </source>
</evidence>
<feature type="domain" description="ABC transmembrane type-1" evidence="10">
    <location>
        <begin position="26"/>
        <end position="309"/>
    </location>
</feature>
<dbReference type="Proteomes" id="UP000250369">
    <property type="component" value="Unassembled WGS sequence"/>
</dbReference>
<dbReference type="Gene3D" id="3.40.50.300">
    <property type="entry name" value="P-loop containing nucleotide triphosphate hydrolases"/>
    <property type="match status" value="1"/>
</dbReference>
<keyword evidence="3 8" id="KW-0812">Transmembrane</keyword>
<sequence>MPMLPVDRKQVKFMVAYLMTQRNPIIVLFLLIGVNIFLQIYNPQFIQSFIDAAKEGEERSALAVTALFFLLLSLLRQAITIVIQYVTSEATWKITNKLRLDLTNRCLAYDLSFHNRHTPGEMVDRIDGDVGRLNNFLSAFALKVISNYLLIAAILIIIYVIHPLIGAAVTVSAVLGLFVLNKLGSFGSATIHHYLAESAAFIGFIDERIAGREDIRALKGERHILNTFYSKLRRLYRIRKKTGTNVATVINAGELVLAFNMASTLLVMGLIYLYDTRLSLGTMFLVYYYMTILLVPLKNIVYEVSDLQQVNASLSRINELLNYRSKVEDTGSLRITEDRLSIRFDEVSFCYDNDVRGIHNVSFSIPANRTVGIIGRSGSGKSTLAKLIYRLCDAQHGTISINGTDIRRYGLENLRSGIAVISQNIELFEGSLRENITMYKENVSDEDILHIIGLLCMKAWIDHIPEGLDKKVERDGKNLSAGEAQLIAFARAFLMKPQIVILDEATSRIDPVTEKLIEGAFSTLMKNCTVLVIAHRLSTIRKLDYILIMQEGEVIEFGETKKLELDTSSTYFKLTGAGEGINA</sequence>
<comment type="subcellular location">
    <subcellularLocation>
        <location evidence="1">Cell membrane</location>
        <topology evidence="1">Multi-pass membrane protein</topology>
    </subcellularLocation>
</comment>
<keyword evidence="7 8" id="KW-0472">Membrane</keyword>
<proteinExistence type="predicted"/>
<evidence type="ECO:0000259" key="10">
    <source>
        <dbReference type="PROSITE" id="PS50929"/>
    </source>
</evidence>
<dbReference type="Gene3D" id="1.20.1560.10">
    <property type="entry name" value="ABC transporter type 1, transmembrane domain"/>
    <property type="match status" value="1"/>
</dbReference>
<evidence type="ECO:0008006" key="13">
    <source>
        <dbReference type="Google" id="ProtNLM"/>
    </source>
</evidence>
<dbReference type="Pfam" id="PF00664">
    <property type="entry name" value="ABC_membrane"/>
    <property type="match status" value="1"/>
</dbReference>
<dbReference type="GO" id="GO:0016887">
    <property type="term" value="F:ATP hydrolysis activity"/>
    <property type="evidence" value="ECO:0007669"/>
    <property type="project" value="InterPro"/>
</dbReference>
<dbReference type="InterPro" id="IPR039421">
    <property type="entry name" value="Type_1_exporter"/>
</dbReference>
<dbReference type="InterPro" id="IPR003593">
    <property type="entry name" value="AAA+_ATPase"/>
</dbReference>
<feature type="transmembrane region" description="Helical" evidence="8">
    <location>
        <begin position="24"/>
        <end position="41"/>
    </location>
</feature>
<accession>A0A329MT27</accession>
<keyword evidence="2" id="KW-0813">Transport</keyword>
<dbReference type="InterPro" id="IPR027417">
    <property type="entry name" value="P-loop_NTPase"/>
</dbReference>
<dbReference type="SUPFAM" id="SSF52540">
    <property type="entry name" value="P-loop containing nucleoside triphosphate hydrolases"/>
    <property type="match status" value="1"/>
</dbReference>
<keyword evidence="12" id="KW-1185">Reference proteome</keyword>
<dbReference type="EMBL" id="QMFB01000001">
    <property type="protein sequence ID" value="RAV22964.1"/>
    <property type="molecule type" value="Genomic_DNA"/>
</dbReference>
<evidence type="ECO:0000256" key="6">
    <source>
        <dbReference type="ARBA" id="ARBA00022989"/>
    </source>
</evidence>
<dbReference type="InterPro" id="IPR017871">
    <property type="entry name" value="ABC_transporter-like_CS"/>
</dbReference>
<dbReference type="PANTHER" id="PTHR43394">
    <property type="entry name" value="ATP-DEPENDENT PERMEASE MDL1, MITOCHONDRIAL"/>
    <property type="match status" value="1"/>
</dbReference>
<dbReference type="GO" id="GO:0005886">
    <property type="term" value="C:plasma membrane"/>
    <property type="evidence" value="ECO:0007669"/>
    <property type="project" value="UniProtKB-SubCell"/>
</dbReference>
<evidence type="ECO:0000259" key="9">
    <source>
        <dbReference type="PROSITE" id="PS50893"/>
    </source>
</evidence>
<dbReference type="SUPFAM" id="SSF90123">
    <property type="entry name" value="ABC transporter transmembrane region"/>
    <property type="match status" value="1"/>
</dbReference>
<evidence type="ECO:0000256" key="1">
    <source>
        <dbReference type="ARBA" id="ARBA00004651"/>
    </source>
</evidence>
<keyword evidence="6 8" id="KW-1133">Transmembrane helix</keyword>
<dbReference type="FunFam" id="3.40.50.300:FF:000604">
    <property type="entry name" value="ABC transporter B family member 28"/>
    <property type="match status" value="1"/>
</dbReference>
<dbReference type="InterPro" id="IPR036640">
    <property type="entry name" value="ABC1_TM_sf"/>
</dbReference>
<dbReference type="PROSITE" id="PS00211">
    <property type="entry name" value="ABC_TRANSPORTER_1"/>
    <property type="match status" value="1"/>
</dbReference>
<evidence type="ECO:0000256" key="2">
    <source>
        <dbReference type="ARBA" id="ARBA00022448"/>
    </source>
</evidence>
<keyword evidence="4" id="KW-0547">Nucleotide-binding</keyword>
<dbReference type="GO" id="GO:0005737">
    <property type="term" value="C:cytoplasm"/>
    <property type="evidence" value="ECO:0007669"/>
    <property type="project" value="UniProtKB-ARBA"/>
</dbReference>
<dbReference type="GO" id="GO:0015421">
    <property type="term" value="F:ABC-type oligopeptide transporter activity"/>
    <property type="evidence" value="ECO:0007669"/>
    <property type="project" value="TreeGrafter"/>
</dbReference>
<protein>
    <recommendedName>
        <fullName evidence="13">ABC transporter ATP-binding protein</fullName>
    </recommendedName>
</protein>
<dbReference type="SMART" id="SM00382">
    <property type="entry name" value="AAA"/>
    <property type="match status" value="1"/>
</dbReference>
<gene>
    <name evidence="11" type="ORF">DQG23_01805</name>
</gene>
<dbReference type="PROSITE" id="PS50929">
    <property type="entry name" value="ABC_TM1F"/>
    <property type="match status" value="1"/>
</dbReference>
<feature type="transmembrane region" description="Helical" evidence="8">
    <location>
        <begin position="148"/>
        <end position="180"/>
    </location>
</feature>
<dbReference type="CDD" id="cd07346">
    <property type="entry name" value="ABC_6TM_exporters"/>
    <property type="match status" value="1"/>
</dbReference>
<feature type="domain" description="ABC transporter" evidence="9">
    <location>
        <begin position="342"/>
        <end position="576"/>
    </location>
</feature>
<organism evidence="11 12">
    <name type="scientific">Paenibacillus contaminans</name>
    <dbReference type="NCBI Taxonomy" id="450362"/>
    <lineage>
        <taxon>Bacteria</taxon>
        <taxon>Bacillati</taxon>
        <taxon>Bacillota</taxon>
        <taxon>Bacilli</taxon>
        <taxon>Bacillales</taxon>
        <taxon>Paenibacillaceae</taxon>
        <taxon>Paenibacillus</taxon>
    </lineage>
</organism>
<evidence type="ECO:0000313" key="11">
    <source>
        <dbReference type="EMBL" id="RAV22964.1"/>
    </source>
</evidence>
<comment type="caution">
    <text evidence="11">The sequence shown here is derived from an EMBL/GenBank/DDBJ whole genome shotgun (WGS) entry which is preliminary data.</text>
</comment>
<dbReference type="InterPro" id="IPR003439">
    <property type="entry name" value="ABC_transporter-like_ATP-bd"/>
</dbReference>
<dbReference type="GO" id="GO:0005524">
    <property type="term" value="F:ATP binding"/>
    <property type="evidence" value="ECO:0007669"/>
    <property type="project" value="UniProtKB-KW"/>
</dbReference>
<evidence type="ECO:0000256" key="3">
    <source>
        <dbReference type="ARBA" id="ARBA00022692"/>
    </source>
</evidence>
<dbReference type="PANTHER" id="PTHR43394:SF1">
    <property type="entry name" value="ATP-BINDING CASSETTE SUB-FAMILY B MEMBER 10, MITOCHONDRIAL"/>
    <property type="match status" value="1"/>
</dbReference>
<evidence type="ECO:0000313" key="12">
    <source>
        <dbReference type="Proteomes" id="UP000250369"/>
    </source>
</evidence>
<dbReference type="Pfam" id="PF00005">
    <property type="entry name" value="ABC_tran"/>
    <property type="match status" value="1"/>
</dbReference>
<evidence type="ECO:0000256" key="7">
    <source>
        <dbReference type="ARBA" id="ARBA00023136"/>
    </source>
</evidence>
<name>A0A329MT27_9BACL</name>
<feature type="transmembrane region" description="Helical" evidence="8">
    <location>
        <begin position="278"/>
        <end position="297"/>
    </location>
</feature>